<organism evidence="3 4">
    <name type="scientific">Cerasicoccus arenae</name>
    <dbReference type="NCBI Taxonomy" id="424488"/>
    <lineage>
        <taxon>Bacteria</taxon>
        <taxon>Pseudomonadati</taxon>
        <taxon>Verrucomicrobiota</taxon>
        <taxon>Opitutia</taxon>
        <taxon>Puniceicoccales</taxon>
        <taxon>Cerasicoccaceae</taxon>
        <taxon>Cerasicoccus</taxon>
    </lineage>
</organism>
<dbReference type="PANTHER" id="PTHR47618:SF1">
    <property type="entry name" value="BIFUNCTIONAL OLIGORIBONUCLEASE AND PAP PHOSPHATASE NRNA"/>
    <property type="match status" value="1"/>
</dbReference>
<dbReference type="InterPro" id="IPR038763">
    <property type="entry name" value="DHH_sf"/>
</dbReference>
<dbReference type="Gene3D" id="3.90.1640.10">
    <property type="entry name" value="inorganic pyrophosphatase (n-terminal core)"/>
    <property type="match status" value="1"/>
</dbReference>
<dbReference type="InterPro" id="IPR003156">
    <property type="entry name" value="DHHA1_dom"/>
</dbReference>
<feature type="domain" description="DDH" evidence="1">
    <location>
        <begin position="21"/>
        <end position="161"/>
    </location>
</feature>
<dbReference type="SUPFAM" id="SSF64182">
    <property type="entry name" value="DHH phosphoesterases"/>
    <property type="match status" value="1"/>
</dbReference>
<dbReference type="EMBL" id="BMXG01000020">
    <property type="protein sequence ID" value="GHC09117.1"/>
    <property type="molecule type" value="Genomic_DNA"/>
</dbReference>
<dbReference type="RefSeq" id="WP_189516315.1">
    <property type="nucleotide sequence ID" value="NZ_BMXG01000020.1"/>
</dbReference>
<evidence type="ECO:0000313" key="4">
    <source>
        <dbReference type="Proteomes" id="UP000642829"/>
    </source>
</evidence>
<dbReference type="Gene3D" id="3.10.310.30">
    <property type="match status" value="1"/>
</dbReference>
<reference evidence="3" key="1">
    <citation type="journal article" date="2014" name="Int. J. Syst. Evol. Microbiol.">
        <title>Complete genome sequence of Corynebacterium casei LMG S-19264T (=DSM 44701T), isolated from a smear-ripened cheese.</title>
        <authorList>
            <consortium name="US DOE Joint Genome Institute (JGI-PGF)"/>
            <person name="Walter F."/>
            <person name="Albersmeier A."/>
            <person name="Kalinowski J."/>
            <person name="Ruckert C."/>
        </authorList>
    </citation>
    <scope>NUCLEOTIDE SEQUENCE</scope>
    <source>
        <strain evidence="3">KCTC 12870</strain>
    </source>
</reference>
<protein>
    <submittedName>
        <fullName evidence="3">Phosphoesterase RecJ-like protein</fullName>
    </submittedName>
</protein>
<comment type="caution">
    <text evidence="3">The sequence shown here is derived from an EMBL/GenBank/DDBJ whole genome shotgun (WGS) entry which is preliminary data.</text>
</comment>
<evidence type="ECO:0000259" key="1">
    <source>
        <dbReference type="Pfam" id="PF01368"/>
    </source>
</evidence>
<evidence type="ECO:0000259" key="2">
    <source>
        <dbReference type="Pfam" id="PF02272"/>
    </source>
</evidence>
<accession>A0A8J3DLW9</accession>
<dbReference type="Pfam" id="PF02272">
    <property type="entry name" value="DHHA1"/>
    <property type="match status" value="1"/>
</dbReference>
<sequence length="332" mass="36757">MFYPDQKEAFAKLLTVVKGRRVAVLGHMRPDGDCIGSQIALTRVLLALGVDAVAVNRHPVPRDIEPIVQDTPFLLWDEFTSEDHIAINVDCADPIRVSQKLVDIFPQSLANIDHHISNPGYADINIIEPVSAATCEVLAGLFFDFDLPVDAVTAQALYVGIATDTGQFRFPSTTQQVFKICSRLMDCGASPNEAARHLFENERFNKLALLQRFLASLRLELEGRVCIGRLPLKAYHDTGAWREEAEGFVDYARDIAEVEIGILLEEYEDGTLKGSLRAKDAKYRVDQVAKFFGGGGHTCAAGFNVDSNIEKFYHEIVAKLEEHLADVAPVEV</sequence>
<dbReference type="InterPro" id="IPR001667">
    <property type="entry name" value="DDH_dom"/>
</dbReference>
<dbReference type="InterPro" id="IPR051319">
    <property type="entry name" value="Oligoribo/pAp-PDE_c-di-AMP_PDE"/>
</dbReference>
<dbReference type="GO" id="GO:0003676">
    <property type="term" value="F:nucleic acid binding"/>
    <property type="evidence" value="ECO:0007669"/>
    <property type="project" value="InterPro"/>
</dbReference>
<name>A0A8J3DLW9_9BACT</name>
<proteinExistence type="predicted"/>
<evidence type="ECO:0000313" key="3">
    <source>
        <dbReference type="EMBL" id="GHC09117.1"/>
    </source>
</evidence>
<dbReference type="AlphaFoldDB" id="A0A8J3DLW9"/>
<dbReference type="PANTHER" id="PTHR47618">
    <property type="entry name" value="BIFUNCTIONAL OLIGORIBONUCLEASE AND PAP PHOSPHATASE NRNA"/>
    <property type="match status" value="1"/>
</dbReference>
<gene>
    <name evidence="3" type="ORF">GCM10007047_27990</name>
</gene>
<dbReference type="Proteomes" id="UP000642829">
    <property type="component" value="Unassembled WGS sequence"/>
</dbReference>
<feature type="domain" description="DHHA1" evidence="2">
    <location>
        <begin position="238"/>
        <end position="320"/>
    </location>
</feature>
<dbReference type="Pfam" id="PF01368">
    <property type="entry name" value="DHH"/>
    <property type="match status" value="1"/>
</dbReference>
<keyword evidence="4" id="KW-1185">Reference proteome</keyword>
<reference evidence="3" key="2">
    <citation type="submission" date="2020-09" db="EMBL/GenBank/DDBJ databases">
        <authorList>
            <person name="Sun Q."/>
            <person name="Kim S."/>
        </authorList>
    </citation>
    <scope>NUCLEOTIDE SEQUENCE</scope>
    <source>
        <strain evidence="3">KCTC 12870</strain>
    </source>
</reference>